<keyword evidence="7" id="KW-1185">Reference proteome</keyword>
<proteinExistence type="inferred from homology"/>
<dbReference type="Proteomes" id="UP000198891">
    <property type="component" value="Unassembled WGS sequence"/>
</dbReference>
<name>A0A1H3RKZ9_9MICO</name>
<dbReference type="STRING" id="381665.SAMN05216554_2873"/>
<dbReference type="InterPro" id="IPR023296">
    <property type="entry name" value="Glyco_hydro_beta-prop_sf"/>
</dbReference>
<dbReference type="PANTHER" id="PTHR43101:SF1">
    <property type="entry name" value="BETA-FRUCTOSIDASE"/>
    <property type="match status" value="1"/>
</dbReference>
<evidence type="ECO:0000256" key="1">
    <source>
        <dbReference type="ARBA" id="ARBA00009902"/>
    </source>
</evidence>
<dbReference type="EMBL" id="FNPZ01000003">
    <property type="protein sequence ID" value="SDZ26035.1"/>
    <property type="molecule type" value="Genomic_DNA"/>
</dbReference>
<dbReference type="Gene3D" id="2.115.10.20">
    <property type="entry name" value="Glycosyl hydrolase domain, family 43"/>
    <property type="match status" value="1"/>
</dbReference>
<keyword evidence="3" id="KW-0378">Hydrolase</keyword>
<evidence type="ECO:0000313" key="7">
    <source>
        <dbReference type="Proteomes" id="UP000198891"/>
    </source>
</evidence>
<dbReference type="OrthoDB" id="9776657at2"/>
<evidence type="ECO:0000313" key="6">
    <source>
        <dbReference type="EMBL" id="SDZ26035.1"/>
    </source>
</evidence>
<dbReference type="RefSeq" id="WP_092554978.1">
    <property type="nucleotide sequence ID" value="NZ_FNPZ01000003.1"/>
</dbReference>
<dbReference type="SMART" id="SM00640">
    <property type="entry name" value="Glyco_32"/>
    <property type="match status" value="1"/>
</dbReference>
<protein>
    <recommendedName>
        <fullName evidence="2">beta-fructofuranosidase</fullName>
        <ecNumber evidence="2">3.2.1.26</ecNumber>
    </recommendedName>
</protein>
<evidence type="ECO:0000259" key="5">
    <source>
        <dbReference type="Pfam" id="PF00251"/>
    </source>
</evidence>
<reference evidence="6 7" key="1">
    <citation type="submission" date="2016-10" db="EMBL/GenBank/DDBJ databases">
        <authorList>
            <person name="de Groot N.N."/>
        </authorList>
    </citation>
    <scope>NUCLEOTIDE SEQUENCE [LARGE SCALE GENOMIC DNA]</scope>
    <source>
        <strain evidence="6 7">CGMCC 4.3491</strain>
    </source>
</reference>
<dbReference type="InterPro" id="IPR013148">
    <property type="entry name" value="Glyco_hydro_32_N"/>
</dbReference>
<dbReference type="GO" id="GO:0004564">
    <property type="term" value="F:beta-fructofuranosidase activity"/>
    <property type="evidence" value="ECO:0007669"/>
    <property type="project" value="UniProtKB-EC"/>
</dbReference>
<feature type="domain" description="Glycosyl hydrolase family 32 N-terminal" evidence="5">
    <location>
        <begin position="12"/>
        <end position="303"/>
    </location>
</feature>
<dbReference type="PANTHER" id="PTHR43101">
    <property type="entry name" value="BETA-FRUCTOSIDASE"/>
    <property type="match status" value="1"/>
</dbReference>
<sequence length="415" mass="45804">MTDAQRPRPRLHFTPRSGWINDPLALTWHNGQYHLFFQFVPDRITWAPDCRWGHATSPDLVTWTEHPPALEPGDGDGGIWSGSMAIDDDGRPTIFYTSVQVPDFGVGSIRTATPVDDDWLVWAKGEVVVEAPPLDPVAFRDPFVVRDGDRWRMLVGTALVGGEAAASSFVSGDLSAWSYEGLAASRNTRETEPVWTGSLWECPQIFTIDGRDVMVTSVWQDDELYYVVYAIGEFRDGRFEPEHWGRLTYGESYYAPSFFRDEAGQPCLIFWMRGVLDEVAGRASALSVPHVLRLDGDTLVSAPHPSVMASLAVHADGTDEHRPTLHTLDSDEEWTTTNDAGTLRVRRTATSVVCTWMDTTTVVPASAGVVTILVDEETVEVFTGAAVFGIGATSRFGTGPQRELEDSRPAQLAVE</sequence>
<evidence type="ECO:0000256" key="4">
    <source>
        <dbReference type="ARBA" id="ARBA00023295"/>
    </source>
</evidence>
<gene>
    <name evidence="6" type="ORF">SAMN05216554_2873</name>
</gene>
<organism evidence="6 7">
    <name type="scientific">Herbiconiux ginsengi</name>
    <dbReference type="NCBI Taxonomy" id="381665"/>
    <lineage>
        <taxon>Bacteria</taxon>
        <taxon>Bacillati</taxon>
        <taxon>Actinomycetota</taxon>
        <taxon>Actinomycetes</taxon>
        <taxon>Micrococcales</taxon>
        <taxon>Microbacteriaceae</taxon>
        <taxon>Herbiconiux</taxon>
    </lineage>
</organism>
<comment type="similarity">
    <text evidence="1">Belongs to the glycosyl hydrolase 32 family.</text>
</comment>
<dbReference type="AlphaFoldDB" id="A0A1H3RKZ9"/>
<keyword evidence="4" id="KW-0326">Glycosidase</keyword>
<dbReference type="GO" id="GO:0005975">
    <property type="term" value="P:carbohydrate metabolic process"/>
    <property type="evidence" value="ECO:0007669"/>
    <property type="project" value="InterPro"/>
</dbReference>
<dbReference type="CDD" id="cd08996">
    <property type="entry name" value="GH32_FFase"/>
    <property type="match status" value="1"/>
</dbReference>
<dbReference type="SUPFAM" id="SSF75005">
    <property type="entry name" value="Arabinanase/levansucrase/invertase"/>
    <property type="match status" value="1"/>
</dbReference>
<accession>A0A1H3RKZ9</accession>
<dbReference type="InterPro" id="IPR001362">
    <property type="entry name" value="Glyco_hydro_32"/>
</dbReference>
<evidence type="ECO:0000256" key="3">
    <source>
        <dbReference type="ARBA" id="ARBA00022801"/>
    </source>
</evidence>
<dbReference type="InterPro" id="IPR051214">
    <property type="entry name" value="GH32_Enzymes"/>
</dbReference>
<evidence type="ECO:0000256" key="2">
    <source>
        <dbReference type="ARBA" id="ARBA00012758"/>
    </source>
</evidence>
<dbReference type="EC" id="3.2.1.26" evidence="2"/>
<dbReference type="Pfam" id="PF00251">
    <property type="entry name" value="Glyco_hydro_32N"/>
    <property type="match status" value="1"/>
</dbReference>